<reference evidence="1" key="1">
    <citation type="submission" date="2021-01" db="EMBL/GenBank/DDBJ databases">
        <title>Genome public.</title>
        <authorList>
            <person name="Liu C."/>
            <person name="Sun Q."/>
        </authorList>
    </citation>
    <scope>NUCLEOTIDE SEQUENCE</scope>
    <source>
        <strain evidence="1">M6</strain>
    </source>
</reference>
<accession>A0A934WTE7</accession>
<gene>
    <name evidence="1" type="ORF">JKK62_13405</name>
</gene>
<keyword evidence="2" id="KW-1185">Reference proteome</keyword>
<protein>
    <submittedName>
        <fullName evidence="1">Uncharacterized protein</fullName>
    </submittedName>
</protein>
<dbReference type="RefSeq" id="WP_201428331.1">
    <property type="nucleotide sequence ID" value="NZ_JAEQMG010000145.1"/>
</dbReference>
<evidence type="ECO:0000313" key="2">
    <source>
        <dbReference type="Proteomes" id="UP000633365"/>
    </source>
</evidence>
<organism evidence="1 2">
    <name type="scientific">Ruminococcus difficilis</name>
    <dbReference type="NCBI Taxonomy" id="2763069"/>
    <lineage>
        <taxon>Bacteria</taxon>
        <taxon>Bacillati</taxon>
        <taxon>Bacillota</taxon>
        <taxon>Clostridia</taxon>
        <taxon>Eubacteriales</taxon>
        <taxon>Oscillospiraceae</taxon>
        <taxon>Ruminococcus</taxon>
    </lineage>
</organism>
<evidence type="ECO:0000313" key="1">
    <source>
        <dbReference type="EMBL" id="MBK6089623.1"/>
    </source>
</evidence>
<dbReference type="EMBL" id="JAEQMG010000145">
    <property type="protein sequence ID" value="MBK6089623.1"/>
    <property type="molecule type" value="Genomic_DNA"/>
</dbReference>
<proteinExistence type="predicted"/>
<name>A0A934WTE7_9FIRM</name>
<comment type="caution">
    <text evidence="1">The sequence shown here is derived from an EMBL/GenBank/DDBJ whole genome shotgun (WGS) entry which is preliminary data.</text>
</comment>
<sequence length="55" mass="6586">MISKEKLQKNVDTRVGDFHDILQEISDTLNKGQRKQLLKNEKIKKAFDFFKVEYE</sequence>
<dbReference type="Proteomes" id="UP000633365">
    <property type="component" value="Unassembled WGS sequence"/>
</dbReference>
<dbReference type="AlphaFoldDB" id="A0A934WTE7"/>